<feature type="compositionally biased region" description="Basic and acidic residues" evidence="1">
    <location>
        <begin position="122"/>
        <end position="131"/>
    </location>
</feature>
<feature type="compositionally biased region" description="Low complexity" evidence="1">
    <location>
        <begin position="133"/>
        <end position="143"/>
    </location>
</feature>
<protein>
    <submittedName>
        <fullName evidence="2">Uncharacterized protein</fullName>
    </submittedName>
</protein>
<feature type="region of interest" description="Disordered" evidence="1">
    <location>
        <begin position="79"/>
        <end position="150"/>
    </location>
</feature>
<accession>A0A3P7KML5</accession>
<feature type="region of interest" description="Disordered" evidence="1">
    <location>
        <begin position="1"/>
        <end position="49"/>
    </location>
</feature>
<sequence>MDNVYSSTQKESLFTTRLPSGEEQRSTARVFHEEAAPPPKIKATQESPLRIRTIETATAAEIEQIRVLKRGEELREVMEQHRQEVDPQSRKRKLRKMKKSKKLSKKSKSSDVDSAEVSSKGKSSEEYRKPEVTTPQTVSTNTTISSQGILEFSERGNSFLNFLEEKIHI</sequence>
<organism evidence="2 3">
    <name type="scientific">Strongylus vulgaris</name>
    <name type="common">Blood worm</name>
    <dbReference type="NCBI Taxonomy" id="40348"/>
    <lineage>
        <taxon>Eukaryota</taxon>
        <taxon>Metazoa</taxon>
        <taxon>Ecdysozoa</taxon>
        <taxon>Nematoda</taxon>
        <taxon>Chromadorea</taxon>
        <taxon>Rhabditida</taxon>
        <taxon>Rhabditina</taxon>
        <taxon>Rhabditomorpha</taxon>
        <taxon>Strongyloidea</taxon>
        <taxon>Strongylidae</taxon>
        <taxon>Strongylus</taxon>
    </lineage>
</organism>
<feature type="compositionally biased region" description="Basic and acidic residues" evidence="1">
    <location>
        <begin position="20"/>
        <end position="35"/>
    </location>
</feature>
<gene>
    <name evidence="2" type="ORF">SVUK_LOCUS4046</name>
</gene>
<evidence type="ECO:0000313" key="3">
    <source>
        <dbReference type="Proteomes" id="UP000270094"/>
    </source>
</evidence>
<name>A0A3P7KML5_STRVU</name>
<dbReference type="AlphaFoldDB" id="A0A3P7KML5"/>
<proteinExistence type="predicted"/>
<evidence type="ECO:0000256" key="1">
    <source>
        <dbReference type="SAM" id="MobiDB-lite"/>
    </source>
</evidence>
<dbReference type="EMBL" id="UYYB01010928">
    <property type="protein sequence ID" value="VDM69048.1"/>
    <property type="molecule type" value="Genomic_DNA"/>
</dbReference>
<feature type="compositionally biased region" description="Basic residues" evidence="1">
    <location>
        <begin position="90"/>
        <end position="107"/>
    </location>
</feature>
<feature type="compositionally biased region" description="Polar residues" evidence="1">
    <location>
        <begin position="1"/>
        <end position="18"/>
    </location>
</feature>
<reference evidence="2 3" key="1">
    <citation type="submission" date="2018-11" db="EMBL/GenBank/DDBJ databases">
        <authorList>
            <consortium name="Pathogen Informatics"/>
        </authorList>
    </citation>
    <scope>NUCLEOTIDE SEQUENCE [LARGE SCALE GENOMIC DNA]</scope>
</reference>
<dbReference type="Proteomes" id="UP000270094">
    <property type="component" value="Unassembled WGS sequence"/>
</dbReference>
<feature type="compositionally biased region" description="Basic and acidic residues" evidence="1">
    <location>
        <begin position="79"/>
        <end position="89"/>
    </location>
</feature>
<keyword evidence="3" id="KW-1185">Reference proteome</keyword>
<evidence type="ECO:0000313" key="2">
    <source>
        <dbReference type="EMBL" id="VDM69048.1"/>
    </source>
</evidence>
<dbReference type="OrthoDB" id="5876768at2759"/>